<evidence type="ECO:0000313" key="1">
    <source>
        <dbReference type="EMBL" id="EKO13312.1"/>
    </source>
</evidence>
<name>A0A0E2AXU9_9LEPT</name>
<gene>
    <name evidence="1" type="ORF">LEP1GSC081_2224</name>
</gene>
<sequence length="66" mass="8038">MDPIQTGTFFLFQSNFESYLVFFKIQSFSFKRDFDSFFRGNYHFVFFVIFLEKCGNYCGFTFWVNS</sequence>
<reference evidence="1 2" key="1">
    <citation type="submission" date="2012-10" db="EMBL/GenBank/DDBJ databases">
        <authorList>
            <person name="Harkins D.M."/>
            <person name="Durkin A.S."/>
            <person name="Brinkac L.M."/>
            <person name="Selengut J.D."/>
            <person name="Sanka R."/>
            <person name="DePew J."/>
            <person name="Purushe J."/>
            <person name="Peacock S.J."/>
            <person name="Thaipadungpanit J."/>
            <person name="Wuthiekanun V.W."/>
            <person name="Day N.P."/>
            <person name="Vinetz J.M."/>
            <person name="Sutton G.G."/>
            <person name="Nelson W.C."/>
            <person name="Fouts D.E."/>
        </authorList>
    </citation>
    <scope>NUCLEOTIDE SEQUENCE [LARGE SCALE GENOMIC DNA]</scope>
    <source>
        <strain evidence="1 2">H1</strain>
    </source>
</reference>
<accession>A0A0E2AXU9</accession>
<dbReference type="EMBL" id="AHMY02000074">
    <property type="protein sequence ID" value="EKO13312.1"/>
    <property type="molecule type" value="Genomic_DNA"/>
</dbReference>
<dbReference type="Proteomes" id="UP000006253">
    <property type="component" value="Unassembled WGS sequence"/>
</dbReference>
<comment type="caution">
    <text evidence="1">The sequence shown here is derived from an EMBL/GenBank/DDBJ whole genome shotgun (WGS) entry which is preliminary data.</text>
</comment>
<protein>
    <submittedName>
        <fullName evidence="1">Uncharacterized protein</fullName>
    </submittedName>
</protein>
<proteinExistence type="predicted"/>
<organism evidence="1 2">
    <name type="scientific">Leptospira kirschneri str. H1</name>
    <dbReference type="NCBI Taxonomy" id="1049966"/>
    <lineage>
        <taxon>Bacteria</taxon>
        <taxon>Pseudomonadati</taxon>
        <taxon>Spirochaetota</taxon>
        <taxon>Spirochaetia</taxon>
        <taxon>Leptospirales</taxon>
        <taxon>Leptospiraceae</taxon>
        <taxon>Leptospira</taxon>
    </lineage>
</organism>
<dbReference type="AlphaFoldDB" id="A0A0E2AXU9"/>
<evidence type="ECO:0000313" key="2">
    <source>
        <dbReference type="Proteomes" id="UP000006253"/>
    </source>
</evidence>